<sequence length="59" mass="5834">MLGDAVGLDVALDVALDVGRDVAVGLVVGSSSEVDGLDVEVVDETVAVLGVAAELDARP</sequence>
<dbReference type="EMBL" id="JBHSRD010000003">
    <property type="protein sequence ID" value="MFC6007557.1"/>
    <property type="molecule type" value="Genomic_DNA"/>
</dbReference>
<evidence type="ECO:0000313" key="2">
    <source>
        <dbReference type="Proteomes" id="UP001596189"/>
    </source>
</evidence>
<organism evidence="1 2">
    <name type="scientific">Angustibacter luteus</name>
    <dbReference type="NCBI Taxonomy" id="658456"/>
    <lineage>
        <taxon>Bacteria</taxon>
        <taxon>Bacillati</taxon>
        <taxon>Actinomycetota</taxon>
        <taxon>Actinomycetes</taxon>
        <taxon>Kineosporiales</taxon>
        <taxon>Kineosporiaceae</taxon>
    </lineage>
</organism>
<dbReference type="RefSeq" id="WP_345716350.1">
    <property type="nucleotide sequence ID" value="NZ_BAABFP010000004.1"/>
</dbReference>
<dbReference type="Proteomes" id="UP001596189">
    <property type="component" value="Unassembled WGS sequence"/>
</dbReference>
<name>A0ABW1JF78_9ACTN</name>
<evidence type="ECO:0000313" key="1">
    <source>
        <dbReference type="EMBL" id="MFC6007557.1"/>
    </source>
</evidence>
<proteinExistence type="predicted"/>
<reference evidence="2" key="1">
    <citation type="journal article" date="2019" name="Int. J. Syst. Evol. Microbiol.">
        <title>The Global Catalogue of Microorganisms (GCM) 10K type strain sequencing project: providing services to taxonomists for standard genome sequencing and annotation.</title>
        <authorList>
            <consortium name="The Broad Institute Genomics Platform"/>
            <consortium name="The Broad Institute Genome Sequencing Center for Infectious Disease"/>
            <person name="Wu L."/>
            <person name="Ma J."/>
        </authorList>
    </citation>
    <scope>NUCLEOTIDE SEQUENCE [LARGE SCALE GENOMIC DNA]</scope>
    <source>
        <strain evidence="2">KACC 14249</strain>
    </source>
</reference>
<comment type="caution">
    <text evidence="1">The sequence shown here is derived from an EMBL/GenBank/DDBJ whole genome shotgun (WGS) entry which is preliminary data.</text>
</comment>
<keyword evidence="2" id="KW-1185">Reference proteome</keyword>
<protein>
    <submittedName>
        <fullName evidence="1">Uncharacterized protein</fullName>
    </submittedName>
</protein>
<accession>A0ABW1JF78</accession>
<gene>
    <name evidence="1" type="ORF">ACFQDO_10495</name>
</gene>